<dbReference type="KEGG" id="ddz:DSYM_08630"/>
<reference evidence="8" key="1">
    <citation type="journal article" name="DNA Res.">
        <title>The physiological potential of anammox bacteria as revealed by their core genome structure.</title>
        <authorList>
            <person name="Okubo T."/>
            <person name="Toyoda A."/>
            <person name="Fukuhara K."/>
            <person name="Uchiyama I."/>
            <person name="Harigaya Y."/>
            <person name="Kuroiwa M."/>
            <person name="Suzuki T."/>
            <person name="Murakami Y."/>
            <person name="Suwa Y."/>
            <person name="Takami H."/>
        </authorList>
    </citation>
    <scope>NUCLEOTIDE SEQUENCE</scope>
    <source>
        <strain evidence="8">317325-3</strain>
    </source>
</reference>
<evidence type="ECO:0000256" key="3">
    <source>
        <dbReference type="ARBA" id="ARBA00022692"/>
    </source>
</evidence>
<feature type="transmembrane region" description="Helical" evidence="6">
    <location>
        <begin position="12"/>
        <end position="29"/>
    </location>
</feature>
<name>A0A809S9C8_9PROT</name>
<dbReference type="InterPro" id="IPR016174">
    <property type="entry name" value="Di-haem_cyt_TM"/>
</dbReference>
<protein>
    <submittedName>
        <fullName evidence="8">Cytochrome b</fullName>
    </submittedName>
</protein>
<keyword evidence="2" id="KW-1003">Cell membrane</keyword>
<feature type="transmembrane region" description="Helical" evidence="6">
    <location>
        <begin position="96"/>
        <end position="117"/>
    </location>
</feature>
<evidence type="ECO:0000256" key="4">
    <source>
        <dbReference type="ARBA" id="ARBA00022989"/>
    </source>
</evidence>
<feature type="transmembrane region" description="Helical" evidence="6">
    <location>
        <begin position="137"/>
        <end position="155"/>
    </location>
</feature>
<gene>
    <name evidence="8" type="ORF">DSYM_08630</name>
</gene>
<dbReference type="SUPFAM" id="SSF81342">
    <property type="entry name" value="Transmembrane di-heme cytochromes"/>
    <property type="match status" value="1"/>
</dbReference>
<organism evidence="8 9">
    <name type="scientific">Candidatus Desulfobacillus denitrificans</name>
    <dbReference type="NCBI Taxonomy" id="2608985"/>
    <lineage>
        <taxon>Bacteria</taxon>
        <taxon>Pseudomonadati</taxon>
        <taxon>Pseudomonadota</taxon>
        <taxon>Betaproteobacteria</taxon>
        <taxon>Candidatus Desulfobacillus</taxon>
    </lineage>
</organism>
<dbReference type="GO" id="GO:0022904">
    <property type="term" value="P:respiratory electron transport chain"/>
    <property type="evidence" value="ECO:0007669"/>
    <property type="project" value="InterPro"/>
</dbReference>
<evidence type="ECO:0000256" key="1">
    <source>
        <dbReference type="ARBA" id="ARBA00004651"/>
    </source>
</evidence>
<evidence type="ECO:0000256" key="5">
    <source>
        <dbReference type="ARBA" id="ARBA00023136"/>
    </source>
</evidence>
<feature type="domain" description="Cytochrome b561 bacterial/Ni-hydrogenase" evidence="7">
    <location>
        <begin position="6"/>
        <end position="167"/>
    </location>
</feature>
<dbReference type="Gene3D" id="1.20.950.20">
    <property type="entry name" value="Transmembrane di-heme cytochromes, Chain C"/>
    <property type="match status" value="1"/>
</dbReference>
<dbReference type="AlphaFoldDB" id="A0A809S9C8"/>
<accession>A0A809S9C8</accession>
<feature type="transmembrane region" description="Helical" evidence="6">
    <location>
        <begin position="35"/>
        <end position="54"/>
    </location>
</feature>
<evidence type="ECO:0000256" key="6">
    <source>
        <dbReference type="SAM" id="Phobius"/>
    </source>
</evidence>
<dbReference type="InterPro" id="IPR011577">
    <property type="entry name" value="Cyt_b561_bac/Ni-Hgenase"/>
</dbReference>
<evidence type="ECO:0000313" key="8">
    <source>
        <dbReference type="EMBL" id="BBO20164.1"/>
    </source>
</evidence>
<dbReference type="GO" id="GO:0009055">
    <property type="term" value="F:electron transfer activity"/>
    <property type="evidence" value="ECO:0007669"/>
    <property type="project" value="InterPro"/>
</dbReference>
<keyword evidence="4 6" id="KW-1133">Transmembrane helix</keyword>
<dbReference type="InterPro" id="IPR051542">
    <property type="entry name" value="Hydrogenase_cytochrome"/>
</dbReference>
<dbReference type="Proteomes" id="UP000662914">
    <property type="component" value="Chromosome"/>
</dbReference>
<dbReference type="GO" id="GO:0005886">
    <property type="term" value="C:plasma membrane"/>
    <property type="evidence" value="ECO:0007669"/>
    <property type="project" value="UniProtKB-SubCell"/>
</dbReference>
<dbReference type="GO" id="GO:0020037">
    <property type="term" value="F:heme binding"/>
    <property type="evidence" value="ECO:0007669"/>
    <property type="project" value="TreeGrafter"/>
</dbReference>
<comment type="subcellular location">
    <subcellularLocation>
        <location evidence="1">Cell membrane</location>
        <topology evidence="1">Multi-pass membrane protein</topology>
    </subcellularLocation>
</comment>
<evidence type="ECO:0000256" key="2">
    <source>
        <dbReference type="ARBA" id="ARBA00022475"/>
    </source>
</evidence>
<dbReference type="Pfam" id="PF01292">
    <property type="entry name" value="Ni_hydr_CYTB"/>
    <property type="match status" value="1"/>
</dbReference>
<proteinExistence type="predicted"/>
<keyword evidence="3 6" id="KW-0812">Transmembrane</keyword>
<feature type="transmembrane region" description="Helical" evidence="6">
    <location>
        <begin position="182"/>
        <end position="200"/>
    </location>
</feature>
<dbReference type="PANTHER" id="PTHR30485:SF2">
    <property type="entry name" value="BLL0597 PROTEIN"/>
    <property type="match status" value="1"/>
</dbReference>
<dbReference type="EMBL" id="AP021857">
    <property type="protein sequence ID" value="BBO20164.1"/>
    <property type="molecule type" value="Genomic_DNA"/>
</dbReference>
<keyword evidence="5 6" id="KW-0472">Membrane</keyword>
<sequence length="201" mass="22060">MKKILVWDLPVRLGHWLMAGGFALAWATGDSESWRLVHVFAGSTVMAVAAYRLLWGLVGSRYARFAEFVRGPRQAVAYLKSLLRARPPHYAGHNPAAGWAIVLLLALALASGASGWLTYQEIGGEWLEELHEFLTGLMLAVVGVHLLGVLVGSLAHRENLVWAMVTGRKLGEPAEAIRGQRLVAAFMLLLWTAVGAWWLAR</sequence>
<evidence type="ECO:0000259" key="7">
    <source>
        <dbReference type="Pfam" id="PF01292"/>
    </source>
</evidence>
<evidence type="ECO:0000313" key="9">
    <source>
        <dbReference type="Proteomes" id="UP000662914"/>
    </source>
</evidence>
<dbReference type="PANTHER" id="PTHR30485">
    <property type="entry name" value="NI/FE-HYDROGENASE 1 B-TYPE CYTOCHROME SUBUNIT"/>
    <property type="match status" value="1"/>
</dbReference>